<dbReference type="GO" id="GO:0006935">
    <property type="term" value="P:chemotaxis"/>
    <property type="evidence" value="ECO:0007669"/>
    <property type="project" value="InterPro"/>
</dbReference>
<evidence type="ECO:0000259" key="1">
    <source>
        <dbReference type="PROSITE" id="PS50851"/>
    </source>
</evidence>
<dbReference type="PROSITE" id="PS50851">
    <property type="entry name" value="CHEW"/>
    <property type="match status" value="1"/>
</dbReference>
<sequence length="152" mass="16567">MESVSEKEVQLCTFQLGKLQLGIDVLSVQEVIKCPSLTPVPLAPEAIEGLLNLRGQILTAIDLRRHFELPDDERANSEKMLIIVRSGSVEAALLVDSVGEVIEVTDETFEETTSNVPASVRPYILGVHKLDKLLLHLLDAKATASLVPSNTI</sequence>
<dbReference type="Gene3D" id="2.40.50.180">
    <property type="entry name" value="CheA-289, Domain 4"/>
    <property type="match status" value="1"/>
</dbReference>
<organism evidence="2 3">
    <name type="scientific">Pelagicoccus albus</name>
    <dbReference type="NCBI Taxonomy" id="415222"/>
    <lineage>
        <taxon>Bacteria</taxon>
        <taxon>Pseudomonadati</taxon>
        <taxon>Verrucomicrobiota</taxon>
        <taxon>Opitutia</taxon>
        <taxon>Puniceicoccales</taxon>
        <taxon>Pelagicoccaceae</taxon>
        <taxon>Pelagicoccus</taxon>
    </lineage>
</organism>
<name>A0A7X1B7V7_9BACT</name>
<dbReference type="PANTHER" id="PTHR22617:SF23">
    <property type="entry name" value="CHEMOTAXIS PROTEIN CHEW"/>
    <property type="match status" value="1"/>
</dbReference>
<dbReference type="Proteomes" id="UP000526501">
    <property type="component" value="Unassembled WGS sequence"/>
</dbReference>
<dbReference type="GO" id="GO:0007165">
    <property type="term" value="P:signal transduction"/>
    <property type="evidence" value="ECO:0007669"/>
    <property type="project" value="InterPro"/>
</dbReference>
<dbReference type="RefSeq" id="WP_185661029.1">
    <property type="nucleotide sequence ID" value="NZ_CAWPOO010000012.1"/>
</dbReference>
<comment type="caution">
    <text evidence="2">The sequence shown here is derived from an EMBL/GenBank/DDBJ whole genome shotgun (WGS) entry which is preliminary data.</text>
</comment>
<feature type="domain" description="CheW-like" evidence="1">
    <location>
        <begin position="8"/>
        <end position="149"/>
    </location>
</feature>
<dbReference type="InterPro" id="IPR039315">
    <property type="entry name" value="CheW"/>
</dbReference>
<dbReference type="AlphaFoldDB" id="A0A7X1B7V7"/>
<dbReference type="EMBL" id="JACHVC010000012">
    <property type="protein sequence ID" value="MBC2607172.1"/>
    <property type="molecule type" value="Genomic_DNA"/>
</dbReference>
<dbReference type="GO" id="GO:0005829">
    <property type="term" value="C:cytosol"/>
    <property type="evidence" value="ECO:0007669"/>
    <property type="project" value="TreeGrafter"/>
</dbReference>
<dbReference type="InterPro" id="IPR036061">
    <property type="entry name" value="CheW-like_dom_sf"/>
</dbReference>
<dbReference type="SMART" id="SM00260">
    <property type="entry name" value="CheW"/>
    <property type="match status" value="1"/>
</dbReference>
<proteinExistence type="predicted"/>
<dbReference type="Pfam" id="PF01584">
    <property type="entry name" value="CheW"/>
    <property type="match status" value="1"/>
</dbReference>
<reference evidence="2 3" key="1">
    <citation type="submission" date="2020-07" db="EMBL/GenBank/DDBJ databases">
        <authorList>
            <person name="Feng X."/>
        </authorList>
    </citation>
    <scope>NUCLEOTIDE SEQUENCE [LARGE SCALE GENOMIC DNA]</scope>
    <source>
        <strain evidence="2 3">JCM23202</strain>
    </source>
</reference>
<accession>A0A7X1B7V7</accession>
<dbReference type="Gene3D" id="2.30.30.40">
    <property type="entry name" value="SH3 Domains"/>
    <property type="match status" value="1"/>
</dbReference>
<gene>
    <name evidence="2" type="ORF">H5P27_14050</name>
</gene>
<keyword evidence="3" id="KW-1185">Reference proteome</keyword>
<dbReference type="SUPFAM" id="SSF50341">
    <property type="entry name" value="CheW-like"/>
    <property type="match status" value="1"/>
</dbReference>
<protein>
    <submittedName>
        <fullName evidence="2">Purine-binding chemotaxis protein CheW</fullName>
    </submittedName>
</protein>
<evidence type="ECO:0000313" key="2">
    <source>
        <dbReference type="EMBL" id="MBC2607172.1"/>
    </source>
</evidence>
<dbReference type="PANTHER" id="PTHR22617">
    <property type="entry name" value="CHEMOTAXIS SENSOR HISTIDINE KINASE-RELATED"/>
    <property type="match status" value="1"/>
</dbReference>
<dbReference type="InterPro" id="IPR002545">
    <property type="entry name" value="CheW-lke_dom"/>
</dbReference>
<evidence type="ECO:0000313" key="3">
    <source>
        <dbReference type="Proteomes" id="UP000526501"/>
    </source>
</evidence>